<comment type="similarity">
    <text evidence="2">Belongs to the importin beta family.</text>
</comment>
<comment type="subcellular location">
    <subcellularLocation>
        <location evidence="1">Nucleus</location>
    </subcellularLocation>
</comment>
<dbReference type="AlphaFoldDB" id="A0A3S4F2G5"/>
<dbReference type="PANTHER" id="PTHR12363:SF33">
    <property type="entry name" value="IMPORTIN-13"/>
    <property type="match status" value="1"/>
</dbReference>
<evidence type="ECO:0000256" key="1">
    <source>
        <dbReference type="ARBA" id="ARBA00004123"/>
    </source>
</evidence>
<accession>A0A3S4F2G5</accession>
<evidence type="ECO:0000256" key="2">
    <source>
        <dbReference type="ARBA" id="ARBA00007991"/>
    </source>
</evidence>
<evidence type="ECO:0000256" key="4">
    <source>
        <dbReference type="ARBA" id="ARBA00023242"/>
    </source>
</evidence>
<protein>
    <submittedName>
        <fullName evidence="5">83c57e15-5607-46ac-911b-4a5d37bb64b4</fullName>
    </submittedName>
</protein>
<organism evidence="5 6">
    <name type="scientific">Thermothielavioides terrestris</name>
    <dbReference type="NCBI Taxonomy" id="2587410"/>
    <lineage>
        <taxon>Eukaryota</taxon>
        <taxon>Fungi</taxon>
        <taxon>Dikarya</taxon>
        <taxon>Ascomycota</taxon>
        <taxon>Pezizomycotina</taxon>
        <taxon>Sordariomycetes</taxon>
        <taxon>Sordariomycetidae</taxon>
        <taxon>Sordariales</taxon>
        <taxon>Chaetomiaceae</taxon>
        <taxon>Thermothielavioides</taxon>
    </lineage>
</organism>
<name>A0A3S4F2G5_9PEZI</name>
<sequence length="1046" mass="115095">MANGAMEQLPLPTSLAEVETLIRALYQPNPPETISKIQEVLHRLQRSPEGWQLAQSLITHREDNIRFYAALTLIIKLNRDSADLSEDDAKRLLESIIGWVIQSLSDGAGHFVTKKLCSALVTYFMHFSHLWPACVRHFIYCLDLGRGASVESLDDALQTDLLVGKLDRQKLRAAIWFATSFVEEVGKTDMTAPKFIQVHGRLVKNGPDVVCLLARGFSPPPDNPGLKIQGEALACFQAWVLYAQRASPNPELVAPLRHLVGPAINCFADADLFQATAELFSDVLANYSAFFTDEHYDALASLFESPWAAEHYQRLLHGNHQEDGISFGLLLLAYGDAKVQDLMRSTDSRSQRFLESLSGLLAADGYLVGEDTIFVPALEFWSTFVETMIDTTYSDEDAAQAWKPYADQHLKAVVMNCWRKIQWPPAEVFAEWDSTERVAFGDARKDVSDMLESVFTLEGFSLVSFFTGLFLQGLAARSWPELEASAFCLSALSDCISDDARYDAELSKVFASPFFDLLGQAHGPIPLRLRQTGLGLIERYCEYFERNAQYLPNALNLLFGALGDSVLGGPSARSISTLCSSCRSILTGEAGAFIRHYQTIRSSQVLESLAEERIVLSISSIIQAIKDEEQRLHTFEELYSFLKKDFELAVQLKANPNLLNLRHPDFLRGLDPPNPQAIPPPDDIALQVALRSMRCLASMAKGMQDVKEHPIDLEGDAQTQQANSRLAALQENIMRVLVEVQGVFSTSGEVVEIICNIFRAGFSETEPGPFVFPPDAVTNYFVQQRFETPRIGTLLSTACSFIGSLYRGPKAFVPAQLARLVPWVISILQALPEPEADTEITLNGISFVDKVMVKSPEVLFHPHHASLLEFFFLFSLKVLEGKEPLPKGAAAEFWANFLSLKPPPVPSASTDPAAPAALQQTLAAATAHLGPLLARSLVRNLAGGAARSELDRLCEPLKRLVTTQVDAQRWLQAALMDDAVVGGAAGAVGADGGGGGGGDDGRVRVGVEERAAFLRRVIALRGARATNQVVREFWMACRGSNFSYVS</sequence>
<dbReference type="GO" id="GO:0006606">
    <property type="term" value="P:protein import into nucleus"/>
    <property type="evidence" value="ECO:0007669"/>
    <property type="project" value="TreeGrafter"/>
</dbReference>
<dbReference type="InterPro" id="IPR051345">
    <property type="entry name" value="Importin_beta-like_NTR"/>
</dbReference>
<proteinExistence type="inferred from homology"/>
<evidence type="ECO:0000313" key="6">
    <source>
        <dbReference type="Proteomes" id="UP000289323"/>
    </source>
</evidence>
<dbReference type="Gene3D" id="1.25.10.10">
    <property type="entry name" value="Leucine-rich Repeat Variant"/>
    <property type="match status" value="1"/>
</dbReference>
<dbReference type="InterPro" id="IPR011989">
    <property type="entry name" value="ARM-like"/>
</dbReference>
<dbReference type="PANTHER" id="PTHR12363">
    <property type="entry name" value="TRANSPORTIN 3 AND IMPORTIN 13"/>
    <property type="match status" value="1"/>
</dbReference>
<dbReference type="InterPro" id="IPR016024">
    <property type="entry name" value="ARM-type_fold"/>
</dbReference>
<dbReference type="Proteomes" id="UP000289323">
    <property type="component" value="Unassembled WGS sequence"/>
</dbReference>
<reference evidence="5 6" key="1">
    <citation type="submission" date="2018-04" db="EMBL/GenBank/DDBJ databases">
        <authorList>
            <person name="Huttner S."/>
            <person name="Dainat J."/>
        </authorList>
    </citation>
    <scope>NUCLEOTIDE SEQUENCE [LARGE SCALE GENOMIC DNA]</scope>
</reference>
<keyword evidence="4" id="KW-0539">Nucleus</keyword>
<dbReference type="GO" id="GO:0005737">
    <property type="term" value="C:cytoplasm"/>
    <property type="evidence" value="ECO:0007669"/>
    <property type="project" value="TreeGrafter"/>
</dbReference>
<evidence type="ECO:0000313" key="5">
    <source>
        <dbReference type="EMBL" id="SPQ22718.1"/>
    </source>
</evidence>
<dbReference type="EMBL" id="OUUZ01000009">
    <property type="protein sequence ID" value="SPQ22718.1"/>
    <property type="molecule type" value="Genomic_DNA"/>
</dbReference>
<dbReference type="SUPFAM" id="SSF48371">
    <property type="entry name" value="ARM repeat"/>
    <property type="match status" value="1"/>
</dbReference>
<keyword evidence="3" id="KW-0813">Transport</keyword>
<dbReference type="GO" id="GO:0005634">
    <property type="term" value="C:nucleus"/>
    <property type="evidence" value="ECO:0007669"/>
    <property type="project" value="UniProtKB-SubCell"/>
</dbReference>
<evidence type="ECO:0000256" key="3">
    <source>
        <dbReference type="ARBA" id="ARBA00022448"/>
    </source>
</evidence>
<gene>
    <name evidence="5" type="ORF">TT172_LOCUS5137</name>
</gene>